<gene>
    <name evidence="10" type="ORF">BB561_004353</name>
</gene>
<protein>
    <recommendedName>
        <fullName evidence="9">ADF-H domain-containing protein</fullName>
    </recommendedName>
</protein>
<feature type="domain" description="ADF-H" evidence="9">
    <location>
        <begin position="1"/>
        <end position="131"/>
    </location>
</feature>
<evidence type="ECO:0000256" key="8">
    <source>
        <dbReference type="SAM" id="MobiDB-lite"/>
    </source>
</evidence>
<dbReference type="Pfam" id="PF00241">
    <property type="entry name" value="Cofilin_ADF"/>
    <property type="match status" value="2"/>
</dbReference>
<dbReference type="EMBL" id="MBFR01000196">
    <property type="protein sequence ID" value="PVU91534.1"/>
    <property type="molecule type" value="Genomic_DNA"/>
</dbReference>
<comment type="subcellular location">
    <subcellularLocation>
        <location evidence="1">Cytoplasm</location>
        <location evidence="1">Cytoskeleton</location>
    </subcellularLocation>
</comment>
<accession>A0A2T9YGX9</accession>
<dbReference type="InterPro" id="IPR002108">
    <property type="entry name" value="ADF-H"/>
</dbReference>
<dbReference type="OrthoDB" id="10006997at2759"/>
<dbReference type="GO" id="GO:0005884">
    <property type="term" value="C:actin filament"/>
    <property type="evidence" value="ECO:0007669"/>
    <property type="project" value="TreeGrafter"/>
</dbReference>
<evidence type="ECO:0000256" key="1">
    <source>
        <dbReference type="ARBA" id="ARBA00004245"/>
    </source>
</evidence>
<dbReference type="GO" id="GO:0051015">
    <property type="term" value="F:actin filament binding"/>
    <property type="evidence" value="ECO:0007669"/>
    <property type="project" value="TreeGrafter"/>
</dbReference>
<dbReference type="GO" id="GO:0003785">
    <property type="term" value="F:actin monomer binding"/>
    <property type="evidence" value="ECO:0007669"/>
    <property type="project" value="TreeGrafter"/>
</dbReference>
<comment type="subunit">
    <text evidence="7">Interacts with G-actin; ADP-actin form.</text>
</comment>
<feature type="compositionally biased region" description="Polar residues" evidence="8">
    <location>
        <begin position="628"/>
        <end position="637"/>
    </location>
</feature>
<dbReference type="Gene3D" id="3.40.20.10">
    <property type="entry name" value="Severin"/>
    <property type="match status" value="2"/>
</dbReference>
<dbReference type="Proteomes" id="UP000245383">
    <property type="component" value="Unassembled WGS sequence"/>
</dbReference>
<reference evidence="10 11" key="1">
    <citation type="journal article" date="2018" name="MBio">
        <title>Comparative Genomics Reveals the Core Gene Toolbox for the Fungus-Insect Symbiosis.</title>
        <authorList>
            <person name="Wang Y."/>
            <person name="Stata M."/>
            <person name="Wang W."/>
            <person name="Stajich J.E."/>
            <person name="White M.M."/>
            <person name="Moncalvo J.M."/>
        </authorList>
    </citation>
    <scope>NUCLEOTIDE SEQUENCE [LARGE SCALE GENOMIC DNA]</scope>
    <source>
        <strain evidence="10 11">SWE-8-4</strain>
    </source>
</reference>
<dbReference type="InterPro" id="IPR028458">
    <property type="entry name" value="Twinfilin"/>
</dbReference>
<dbReference type="InterPro" id="IPR029006">
    <property type="entry name" value="ADF-H/Gelsolin-like_dom_sf"/>
</dbReference>
<evidence type="ECO:0000256" key="7">
    <source>
        <dbReference type="ARBA" id="ARBA00038532"/>
    </source>
</evidence>
<dbReference type="SUPFAM" id="SSF55753">
    <property type="entry name" value="Actin depolymerizing proteins"/>
    <property type="match status" value="2"/>
</dbReference>
<dbReference type="PANTHER" id="PTHR13759:SF1">
    <property type="entry name" value="TWINFILIN"/>
    <property type="match status" value="1"/>
</dbReference>
<evidence type="ECO:0000313" key="10">
    <source>
        <dbReference type="EMBL" id="PVU91534.1"/>
    </source>
</evidence>
<name>A0A2T9YGX9_9FUNG</name>
<dbReference type="PANTHER" id="PTHR13759">
    <property type="entry name" value="TWINFILIN"/>
    <property type="match status" value="1"/>
</dbReference>
<evidence type="ECO:0000313" key="11">
    <source>
        <dbReference type="Proteomes" id="UP000245383"/>
    </source>
</evidence>
<dbReference type="PROSITE" id="PS51263">
    <property type="entry name" value="ADF_H"/>
    <property type="match status" value="1"/>
</dbReference>
<keyword evidence="3" id="KW-0963">Cytoplasm</keyword>
<feature type="region of interest" description="Disordered" evidence="8">
    <location>
        <begin position="617"/>
        <end position="637"/>
    </location>
</feature>
<keyword evidence="4" id="KW-0677">Repeat</keyword>
<keyword evidence="5" id="KW-0009">Actin-binding</keyword>
<evidence type="ECO:0000259" key="9">
    <source>
        <dbReference type="PROSITE" id="PS51263"/>
    </source>
</evidence>
<comment type="similarity">
    <text evidence="2">Belongs to the actin-binding proteins ADF family. Twinfilin subfamily.</text>
</comment>
<evidence type="ECO:0000256" key="5">
    <source>
        <dbReference type="ARBA" id="ARBA00023203"/>
    </source>
</evidence>
<proteinExistence type="inferred from homology"/>
<organism evidence="10 11">
    <name type="scientific">Smittium simulii</name>
    <dbReference type="NCBI Taxonomy" id="133385"/>
    <lineage>
        <taxon>Eukaryota</taxon>
        <taxon>Fungi</taxon>
        <taxon>Fungi incertae sedis</taxon>
        <taxon>Zoopagomycota</taxon>
        <taxon>Kickxellomycotina</taxon>
        <taxon>Harpellomycetes</taxon>
        <taxon>Harpellales</taxon>
        <taxon>Legeriomycetaceae</taxon>
        <taxon>Smittium</taxon>
    </lineage>
</organism>
<dbReference type="AlphaFoldDB" id="A0A2T9YGX9"/>
<dbReference type="GO" id="GO:0030042">
    <property type="term" value="P:actin filament depolymerization"/>
    <property type="evidence" value="ECO:0007669"/>
    <property type="project" value="TreeGrafter"/>
</dbReference>
<dbReference type="GO" id="GO:0051016">
    <property type="term" value="P:barbed-end actin filament capping"/>
    <property type="evidence" value="ECO:0007669"/>
    <property type="project" value="TreeGrafter"/>
</dbReference>
<feature type="compositionally biased region" description="Low complexity" evidence="8">
    <location>
        <begin position="617"/>
        <end position="627"/>
    </location>
</feature>
<keyword evidence="6" id="KW-0206">Cytoskeleton</keyword>
<evidence type="ECO:0000256" key="4">
    <source>
        <dbReference type="ARBA" id="ARBA00022737"/>
    </source>
</evidence>
<comment type="caution">
    <text evidence="10">The sequence shown here is derived from an EMBL/GenBank/DDBJ whole genome shotgun (WGS) entry which is preliminary data.</text>
</comment>
<evidence type="ECO:0000256" key="3">
    <source>
        <dbReference type="ARBA" id="ARBA00022490"/>
    </source>
</evidence>
<dbReference type="GO" id="GO:0005737">
    <property type="term" value="C:cytoplasm"/>
    <property type="evidence" value="ECO:0007669"/>
    <property type="project" value="TreeGrafter"/>
</dbReference>
<sequence>MSSVTSGIKAGVELETALASAKLGDIISLEILNDTISVTKLPHSFTNSSSNKISDFFHYNQPSYILINQAAESWTLITWIPEAKVNIKLRMLYASTQDEIKRKIGFANLKNSFQMSDINDALAFFNIKDLTQSEKKNYDPLNSFTQNSTVAPITSNSLKQFNSFEKVLNPRLAMSEFELAKLSVLESEDLARQESIDHVSSNLKRVNKNSCKNSDIYSNVSATAAKTGGFHHLMLPIDQDCLSKLGTFAKSSLYFIAELQVSNNTLFLLNSFTDANGADSKSKIIFSLDPKYFFVKINNSQSLFIVYIPDSSPLKSRMIYSSSLISVLDQLDSINLYATHKAQVFEKSEISISYAEKLIADGTAKSRETDKPIDQVLNFRPAVPAKSVPTRFSINSKTATNVMPSELVSNFVADFTVLNQKNIPNTHKQSLKPVFSHNTSPGLFTFNTPSPSTNSSQPLNSNLQHGATLVEQNSFLEPQIGKLPIKKFISYNLDSTKADINQKKFSLQDINNPHTQNINSNTPAESDTINFKNIASQKKIFESQVNTNTDHSLVSENTLQPHINSAQYTSNNSNLQQKQDRDLLALTNKTVLEPHLPQTSEGKNFGFKKVFPSSTNSFTGNNSTTFNKNLTSDSNNDLVNVIPKPPRKK</sequence>
<evidence type="ECO:0000256" key="2">
    <source>
        <dbReference type="ARBA" id="ARBA00009557"/>
    </source>
</evidence>
<keyword evidence="11" id="KW-1185">Reference proteome</keyword>
<evidence type="ECO:0000256" key="6">
    <source>
        <dbReference type="ARBA" id="ARBA00023212"/>
    </source>
</evidence>
<dbReference type="SMART" id="SM00102">
    <property type="entry name" value="ADF"/>
    <property type="match status" value="2"/>
</dbReference>